<name>A0ABT2FDR1_9NEIS</name>
<dbReference type="Proteomes" id="UP001166947">
    <property type="component" value="Unassembled WGS sequence"/>
</dbReference>
<sequence>MNKDYMQYEWFAILKREVEANGIKAVSDKIGYSRTAISLVVNGKYAGKTDRVAAKVMQVYTNVKCPFNGEIITLQDCRDTAHAAAPTHNPIKMQYWRACLKCPRRPD</sequence>
<keyword evidence="2" id="KW-1185">Reference proteome</keyword>
<dbReference type="RefSeq" id="WP_259292063.1">
    <property type="nucleotide sequence ID" value="NZ_JANUXW010000007.1"/>
</dbReference>
<protein>
    <submittedName>
        <fullName evidence="1">XRE family transcriptional regulator</fullName>
    </submittedName>
</protein>
<evidence type="ECO:0000313" key="1">
    <source>
        <dbReference type="EMBL" id="MCS4534277.1"/>
    </source>
</evidence>
<comment type="caution">
    <text evidence="1">The sequence shown here is derived from an EMBL/GenBank/DDBJ whole genome shotgun (WGS) entry which is preliminary data.</text>
</comment>
<proteinExistence type="predicted"/>
<evidence type="ECO:0000313" key="2">
    <source>
        <dbReference type="Proteomes" id="UP001166947"/>
    </source>
</evidence>
<reference evidence="1" key="1">
    <citation type="submission" date="2022-08" db="EMBL/GenBank/DDBJ databases">
        <authorList>
            <person name="Volokhov D.V."/>
            <person name="Furtak V.A."/>
            <person name="Zagorodnyaya T.A."/>
        </authorList>
    </citation>
    <scope>NUCLEOTIDE SEQUENCE</scope>
    <source>
        <strain evidence="1">CSL10203-ORH2</strain>
    </source>
</reference>
<dbReference type="InterPro" id="IPR010982">
    <property type="entry name" value="Lambda_DNA-bd_dom_sf"/>
</dbReference>
<dbReference type="Gene3D" id="1.10.260.40">
    <property type="entry name" value="lambda repressor-like DNA-binding domains"/>
    <property type="match status" value="1"/>
</dbReference>
<organism evidence="1 2">
    <name type="scientific">Neisseria montereyensis</name>
    <dbReference type="NCBI Taxonomy" id="2973938"/>
    <lineage>
        <taxon>Bacteria</taxon>
        <taxon>Pseudomonadati</taxon>
        <taxon>Pseudomonadota</taxon>
        <taxon>Betaproteobacteria</taxon>
        <taxon>Neisseriales</taxon>
        <taxon>Neisseriaceae</taxon>
        <taxon>Neisseria</taxon>
    </lineage>
</organism>
<reference evidence="1" key="2">
    <citation type="journal article" date="2023" name="Curr. Microbiol.">
        <title>Neisseria montereyensis sp. nov., Isolated from Oropharynx of California Sea Lion (Zalophus californianus): Genomic, Phylogenetic, and Phenotypic Study.</title>
        <authorList>
            <person name="Volokhov D.V."/>
            <person name="Zagorodnyaya T.A."/>
            <person name="Furtak V.A."/>
            <person name="Nattanmai G."/>
            <person name="Randall L."/>
            <person name="Jose S."/>
            <person name="Gao Y."/>
            <person name="Gulland F.M."/>
            <person name="Eisenberg T."/>
            <person name="Delmonte P."/>
            <person name="Blom J."/>
            <person name="Mitchell K.K."/>
        </authorList>
    </citation>
    <scope>NUCLEOTIDE SEQUENCE</scope>
    <source>
        <strain evidence="1">CSL10203-ORH2</strain>
    </source>
</reference>
<accession>A0ABT2FDR1</accession>
<gene>
    <name evidence="1" type="ORF">NXS09_08190</name>
</gene>
<dbReference type="EMBL" id="JANUXW010000007">
    <property type="protein sequence ID" value="MCS4534277.1"/>
    <property type="molecule type" value="Genomic_DNA"/>
</dbReference>